<dbReference type="EMBL" id="GGEC01059923">
    <property type="protein sequence ID" value="MBX40407.1"/>
    <property type="molecule type" value="Transcribed_RNA"/>
</dbReference>
<name>A0A2P2ND89_RHIMU</name>
<dbReference type="AlphaFoldDB" id="A0A2P2ND89"/>
<evidence type="ECO:0000313" key="1">
    <source>
        <dbReference type="EMBL" id="MBX40407.1"/>
    </source>
</evidence>
<reference evidence="1" key="1">
    <citation type="submission" date="2018-02" db="EMBL/GenBank/DDBJ databases">
        <title>Rhizophora mucronata_Transcriptome.</title>
        <authorList>
            <person name="Meera S.P."/>
            <person name="Sreeshan A."/>
            <person name="Augustine A."/>
        </authorList>
    </citation>
    <scope>NUCLEOTIDE SEQUENCE</scope>
    <source>
        <tissue evidence="1">Leaf</tissue>
    </source>
</reference>
<sequence>MTAFRLIIYIYIHTHFWYIEKLTGYDTRRKREIFVMISRTRS</sequence>
<accession>A0A2P2ND89</accession>
<protein>
    <submittedName>
        <fullName evidence="1">Uncharacterized protein</fullName>
    </submittedName>
</protein>
<organism evidence="1">
    <name type="scientific">Rhizophora mucronata</name>
    <name type="common">Asiatic mangrove</name>
    <dbReference type="NCBI Taxonomy" id="61149"/>
    <lineage>
        <taxon>Eukaryota</taxon>
        <taxon>Viridiplantae</taxon>
        <taxon>Streptophyta</taxon>
        <taxon>Embryophyta</taxon>
        <taxon>Tracheophyta</taxon>
        <taxon>Spermatophyta</taxon>
        <taxon>Magnoliopsida</taxon>
        <taxon>eudicotyledons</taxon>
        <taxon>Gunneridae</taxon>
        <taxon>Pentapetalae</taxon>
        <taxon>rosids</taxon>
        <taxon>fabids</taxon>
        <taxon>Malpighiales</taxon>
        <taxon>Rhizophoraceae</taxon>
        <taxon>Rhizophora</taxon>
    </lineage>
</organism>
<proteinExistence type="predicted"/>